<evidence type="ECO:0000256" key="1">
    <source>
        <dbReference type="SAM" id="MobiDB-lite"/>
    </source>
</evidence>
<dbReference type="PANTHER" id="PTHR10828">
    <property type="entry name" value="M-PHASE INDUCER PHOSPHATASE DUAL SPECIFICITY PHOSPHATASE CDC25"/>
    <property type="match status" value="1"/>
</dbReference>
<dbReference type="GO" id="GO:0004725">
    <property type="term" value="F:protein tyrosine phosphatase activity"/>
    <property type="evidence" value="ECO:0007669"/>
    <property type="project" value="TreeGrafter"/>
</dbReference>
<dbReference type="SMART" id="SM00450">
    <property type="entry name" value="RHOD"/>
    <property type="match status" value="1"/>
</dbReference>
<dbReference type="Pfam" id="PF00581">
    <property type="entry name" value="Rhodanese"/>
    <property type="match status" value="1"/>
</dbReference>
<dbReference type="AlphaFoldDB" id="A0A5J4X4X9"/>
<proteinExistence type="predicted"/>
<dbReference type="InterPro" id="IPR001763">
    <property type="entry name" value="Rhodanese-like_dom"/>
</dbReference>
<feature type="compositionally biased region" description="Polar residues" evidence="1">
    <location>
        <begin position="234"/>
        <end position="246"/>
    </location>
</feature>
<reference evidence="3 4" key="1">
    <citation type="submission" date="2019-03" db="EMBL/GenBank/DDBJ databases">
        <title>Single cell metagenomics reveals metabolic interactions within the superorganism composed of flagellate Streblomastix strix and complex community of Bacteroidetes bacteria on its surface.</title>
        <authorList>
            <person name="Treitli S.C."/>
            <person name="Kolisko M."/>
            <person name="Husnik F."/>
            <person name="Keeling P."/>
            <person name="Hampl V."/>
        </authorList>
    </citation>
    <scope>NUCLEOTIDE SEQUENCE [LARGE SCALE GENOMIC DNA]</scope>
    <source>
        <strain evidence="3">ST1C</strain>
    </source>
</reference>
<dbReference type="GO" id="GO:0005634">
    <property type="term" value="C:nucleus"/>
    <property type="evidence" value="ECO:0007669"/>
    <property type="project" value="TreeGrafter"/>
</dbReference>
<dbReference type="EMBL" id="SNRW01000333">
    <property type="protein sequence ID" value="KAA6401796.1"/>
    <property type="molecule type" value="Genomic_DNA"/>
</dbReference>
<dbReference type="PROSITE" id="PS50206">
    <property type="entry name" value="RHODANESE_3"/>
    <property type="match status" value="1"/>
</dbReference>
<dbReference type="GO" id="GO:0000086">
    <property type="term" value="P:G2/M transition of mitotic cell cycle"/>
    <property type="evidence" value="ECO:0007669"/>
    <property type="project" value="TreeGrafter"/>
</dbReference>
<comment type="caution">
    <text evidence="3">The sequence shown here is derived from an EMBL/GenBank/DDBJ whole genome shotgun (WGS) entry which is preliminary data.</text>
</comment>
<dbReference type="GO" id="GO:0005737">
    <property type="term" value="C:cytoplasm"/>
    <property type="evidence" value="ECO:0007669"/>
    <property type="project" value="TreeGrafter"/>
</dbReference>
<name>A0A5J4X4X9_9EUKA</name>
<dbReference type="OrthoDB" id="26523at2759"/>
<feature type="region of interest" description="Disordered" evidence="1">
    <location>
        <begin position="234"/>
        <end position="260"/>
    </location>
</feature>
<dbReference type="Gene3D" id="3.40.250.10">
    <property type="entry name" value="Rhodanese-like domain"/>
    <property type="match status" value="1"/>
</dbReference>
<dbReference type="GO" id="GO:0110032">
    <property type="term" value="P:positive regulation of G2/MI transition of meiotic cell cycle"/>
    <property type="evidence" value="ECO:0007669"/>
    <property type="project" value="TreeGrafter"/>
</dbReference>
<sequence length="260" mass="30806">MATKVDSIQAEQKQFKLSFLPEEIENGMFVDAEILIDYLIGRRNDAPYMIVDTRWPYEYEGGHIITALNIWSRQSIQKHFFERVLEHHENLLIFFHCEFSTHRAPALATHLRNLDRQNNQYPKLDYPYIFLIKNGYSYFYEKYKIIKELFEPRVGYVQMKDPQFRDECLRHSKERKDNKKNHGGLKFGSQSGNGHKSHFNSLDFQAQLFSHSMQDPQTTQSSMDQYDLSQTIDQSASLSIEMQQMAMNRERKEEEDQEVG</sequence>
<feature type="domain" description="Rhodanese" evidence="2">
    <location>
        <begin position="44"/>
        <end position="148"/>
    </location>
</feature>
<gene>
    <name evidence="3" type="ORF">EZS28_002670</name>
</gene>
<evidence type="ECO:0000313" key="4">
    <source>
        <dbReference type="Proteomes" id="UP000324800"/>
    </source>
</evidence>
<dbReference type="InterPro" id="IPR036873">
    <property type="entry name" value="Rhodanese-like_dom_sf"/>
</dbReference>
<feature type="region of interest" description="Disordered" evidence="1">
    <location>
        <begin position="173"/>
        <end position="193"/>
    </location>
</feature>
<dbReference type="PANTHER" id="PTHR10828:SF17">
    <property type="entry name" value="PROTEIN-TYROSINE-PHOSPHATASE"/>
    <property type="match status" value="1"/>
</dbReference>
<dbReference type="Proteomes" id="UP000324800">
    <property type="component" value="Unassembled WGS sequence"/>
</dbReference>
<protein>
    <submittedName>
        <fullName evidence="3">Putative mitotic inducer phosphatase Cdc25</fullName>
    </submittedName>
</protein>
<dbReference type="SUPFAM" id="SSF52821">
    <property type="entry name" value="Rhodanese/Cell cycle control phosphatase"/>
    <property type="match status" value="1"/>
</dbReference>
<evidence type="ECO:0000259" key="2">
    <source>
        <dbReference type="PROSITE" id="PS50206"/>
    </source>
</evidence>
<evidence type="ECO:0000313" key="3">
    <source>
        <dbReference type="EMBL" id="KAA6401796.1"/>
    </source>
</evidence>
<organism evidence="3 4">
    <name type="scientific">Streblomastix strix</name>
    <dbReference type="NCBI Taxonomy" id="222440"/>
    <lineage>
        <taxon>Eukaryota</taxon>
        <taxon>Metamonada</taxon>
        <taxon>Preaxostyla</taxon>
        <taxon>Oxymonadida</taxon>
        <taxon>Streblomastigidae</taxon>
        <taxon>Streblomastix</taxon>
    </lineage>
</organism>
<dbReference type="GO" id="GO:0010971">
    <property type="term" value="P:positive regulation of G2/M transition of mitotic cell cycle"/>
    <property type="evidence" value="ECO:0007669"/>
    <property type="project" value="TreeGrafter"/>
</dbReference>
<accession>A0A5J4X4X9</accession>